<comment type="subcellular location">
    <subcellularLocation>
        <location evidence="8">Cytoplasm</location>
    </subcellularLocation>
</comment>
<dbReference type="InterPro" id="IPR036631">
    <property type="entry name" value="MGMT_N_sf"/>
</dbReference>
<comment type="similarity">
    <text evidence="8">Belongs to the MGMT family.</text>
</comment>
<evidence type="ECO:0000256" key="3">
    <source>
        <dbReference type="ARBA" id="ARBA00022603"/>
    </source>
</evidence>
<evidence type="ECO:0000256" key="9">
    <source>
        <dbReference type="SAM" id="MobiDB-lite"/>
    </source>
</evidence>
<evidence type="ECO:0000256" key="4">
    <source>
        <dbReference type="ARBA" id="ARBA00022679"/>
    </source>
</evidence>
<dbReference type="SUPFAM" id="SSF53155">
    <property type="entry name" value="Methylated DNA-protein cysteine methyltransferase domain"/>
    <property type="match status" value="1"/>
</dbReference>
<feature type="domain" description="Methylguanine DNA methyltransferase ribonuclease-like" evidence="11">
    <location>
        <begin position="46"/>
        <end position="114"/>
    </location>
</feature>
<keyword evidence="6 8" id="KW-0234">DNA repair</keyword>
<name>A0ABR8V4E3_9CELL</name>
<dbReference type="HAMAP" id="MF_00772">
    <property type="entry name" value="OGT"/>
    <property type="match status" value="1"/>
</dbReference>
<dbReference type="InterPro" id="IPR036217">
    <property type="entry name" value="MethylDNA_cys_MeTrfase_DNAb"/>
</dbReference>
<feature type="active site" description="Nucleophile; methyl group acceptor" evidence="8">
    <location>
        <position position="170"/>
    </location>
</feature>
<comment type="catalytic activity">
    <reaction evidence="1 8">
        <text>a 4-O-methyl-thymidine in DNA + L-cysteinyl-[protein] = a thymidine in DNA + S-methyl-L-cysteinyl-[protein]</text>
        <dbReference type="Rhea" id="RHEA:53428"/>
        <dbReference type="Rhea" id="RHEA-COMP:10131"/>
        <dbReference type="Rhea" id="RHEA-COMP:10132"/>
        <dbReference type="Rhea" id="RHEA-COMP:13555"/>
        <dbReference type="Rhea" id="RHEA-COMP:13556"/>
        <dbReference type="ChEBI" id="CHEBI:29950"/>
        <dbReference type="ChEBI" id="CHEBI:82612"/>
        <dbReference type="ChEBI" id="CHEBI:137386"/>
        <dbReference type="ChEBI" id="CHEBI:137387"/>
        <dbReference type="EC" id="2.1.1.63"/>
    </reaction>
</comment>
<dbReference type="EC" id="2.1.1.63" evidence="8"/>
<feature type="domain" description="Methylated-DNA-[protein]-cysteine S-methyltransferase DNA binding" evidence="10">
    <location>
        <begin position="120"/>
        <end position="198"/>
    </location>
</feature>
<keyword evidence="13" id="KW-1185">Reference proteome</keyword>
<dbReference type="InterPro" id="IPR008332">
    <property type="entry name" value="MethylG_MeTrfase_N"/>
</dbReference>
<comment type="catalytic activity">
    <reaction evidence="7 8">
        <text>a 6-O-methyl-2'-deoxyguanosine in DNA + L-cysteinyl-[protein] = S-methyl-L-cysteinyl-[protein] + a 2'-deoxyguanosine in DNA</text>
        <dbReference type="Rhea" id="RHEA:24000"/>
        <dbReference type="Rhea" id="RHEA-COMP:10131"/>
        <dbReference type="Rhea" id="RHEA-COMP:10132"/>
        <dbReference type="Rhea" id="RHEA-COMP:11367"/>
        <dbReference type="Rhea" id="RHEA-COMP:11368"/>
        <dbReference type="ChEBI" id="CHEBI:29950"/>
        <dbReference type="ChEBI" id="CHEBI:82612"/>
        <dbReference type="ChEBI" id="CHEBI:85445"/>
        <dbReference type="ChEBI" id="CHEBI:85448"/>
        <dbReference type="EC" id="2.1.1.63"/>
    </reaction>
</comment>
<dbReference type="Proteomes" id="UP000633601">
    <property type="component" value="Unassembled WGS sequence"/>
</dbReference>
<feature type="region of interest" description="Disordered" evidence="9">
    <location>
        <begin position="1"/>
        <end position="42"/>
    </location>
</feature>
<comment type="miscellaneous">
    <text evidence="8">This enzyme catalyzes only one turnover and therefore is not strictly catalytic. According to one definition, an enzyme is a biocatalyst that acts repeatedly and over many reaction cycles.</text>
</comment>
<dbReference type="PROSITE" id="PS00374">
    <property type="entry name" value="MGMT"/>
    <property type="match status" value="1"/>
</dbReference>
<evidence type="ECO:0000259" key="10">
    <source>
        <dbReference type="Pfam" id="PF01035"/>
    </source>
</evidence>
<keyword evidence="2 8" id="KW-0963">Cytoplasm</keyword>
<keyword evidence="3 8" id="KW-0489">Methyltransferase</keyword>
<dbReference type="Gene3D" id="1.10.10.10">
    <property type="entry name" value="Winged helix-like DNA-binding domain superfamily/Winged helix DNA-binding domain"/>
    <property type="match status" value="1"/>
</dbReference>
<proteinExistence type="inferred from homology"/>
<dbReference type="PANTHER" id="PTHR10815">
    <property type="entry name" value="METHYLATED-DNA--PROTEIN-CYSTEINE METHYLTRANSFERASE"/>
    <property type="match status" value="1"/>
</dbReference>
<dbReference type="NCBIfam" id="TIGR00589">
    <property type="entry name" value="ogt"/>
    <property type="match status" value="1"/>
</dbReference>
<accession>A0ABR8V4E3</accession>
<evidence type="ECO:0000256" key="2">
    <source>
        <dbReference type="ARBA" id="ARBA00022490"/>
    </source>
</evidence>
<dbReference type="InterPro" id="IPR023546">
    <property type="entry name" value="MGMT"/>
</dbReference>
<dbReference type="RefSeq" id="WP_191791319.1">
    <property type="nucleotide sequence ID" value="NZ_JACSQE010000011.1"/>
</dbReference>
<evidence type="ECO:0000256" key="7">
    <source>
        <dbReference type="ARBA" id="ARBA00049348"/>
    </source>
</evidence>
<evidence type="ECO:0000256" key="8">
    <source>
        <dbReference type="HAMAP-Rule" id="MF_00772"/>
    </source>
</evidence>
<comment type="function">
    <text evidence="8">Involved in the cellular defense against the biological effects of O6-methylguanine (O6-MeG) and O4-methylthymine (O4-MeT) in DNA. Repairs the methylated nucleobase in DNA by stoichiometrically transferring the methyl group to a cysteine residue in the enzyme. This is a suicide reaction: the enzyme is irreversibly inactivated.</text>
</comment>
<dbReference type="SUPFAM" id="SSF46767">
    <property type="entry name" value="Methylated DNA-protein cysteine methyltransferase, C-terminal domain"/>
    <property type="match status" value="1"/>
</dbReference>
<reference evidence="12 13" key="1">
    <citation type="submission" date="2020-08" db="EMBL/GenBank/DDBJ databases">
        <title>A Genomic Blueprint of the Chicken Gut Microbiome.</title>
        <authorList>
            <person name="Gilroy R."/>
            <person name="Ravi A."/>
            <person name="Getino M."/>
            <person name="Pursley I."/>
            <person name="Horton D.L."/>
            <person name="Alikhan N.-F."/>
            <person name="Baker D."/>
            <person name="Gharbi K."/>
            <person name="Hall N."/>
            <person name="Watson M."/>
            <person name="Adriaenssens E.M."/>
            <person name="Foster-Nyarko E."/>
            <person name="Jarju S."/>
            <person name="Secka A."/>
            <person name="Antonio M."/>
            <person name="Oren A."/>
            <person name="Chaudhuri R."/>
            <person name="La Ragione R.M."/>
            <person name="Hildebrand F."/>
            <person name="Pallen M.J."/>
        </authorList>
    </citation>
    <scope>NUCLEOTIDE SEQUENCE [LARGE SCALE GENOMIC DNA]</scope>
    <source>
        <strain evidence="12 13">Sa2CUA8</strain>
    </source>
</reference>
<keyword evidence="5 8" id="KW-0227">DNA damage</keyword>
<dbReference type="Pfam" id="PF02870">
    <property type="entry name" value="Methyltransf_1N"/>
    <property type="match status" value="1"/>
</dbReference>
<dbReference type="EMBL" id="JACSQE010000011">
    <property type="protein sequence ID" value="MBD7999663.1"/>
    <property type="molecule type" value="Genomic_DNA"/>
</dbReference>
<sequence>MRHHDEQATTRTGGSAVSDLLDRPQEPGSPASEPGTPTTQAGRTVHHAVFDSPVGELTAVGTADGLRALYFDAHKRRPTGETFGERDDDAFEEVRVQVGEYFAGARRDFDLDLAPVGDGFQKKVWALLAQIPYGETRTYGDLAVALGDRNLARAVGAANGQNPLSIVVPCHRVVGADGSLTGYAGGLERKRFLLALEESDETRASRLF</sequence>
<evidence type="ECO:0000256" key="5">
    <source>
        <dbReference type="ARBA" id="ARBA00022763"/>
    </source>
</evidence>
<dbReference type="InterPro" id="IPR001497">
    <property type="entry name" value="MethylDNA_cys_MeTrfase_AS"/>
</dbReference>
<evidence type="ECO:0000256" key="6">
    <source>
        <dbReference type="ARBA" id="ARBA00023204"/>
    </source>
</evidence>
<gene>
    <name evidence="12" type="ORF">H9640_14000</name>
</gene>
<evidence type="ECO:0000313" key="12">
    <source>
        <dbReference type="EMBL" id="MBD7999663.1"/>
    </source>
</evidence>
<evidence type="ECO:0000313" key="13">
    <source>
        <dbReference type="Proteomes" id="UP000633601"/>
    </source>
</evidence>
<comment type="caution">
    <text evidence="12">The sequence shown here is derived from an EMBL/GenBank/DDBJ whole genome shotgun (WGS) entry which is preliminary data.</text>
</comment>
<dbReference type="InterPro" id="IPR036388">
    <property type="entry name" value="WH-like_DNA-bd_sf"/>
</dbReference>
<dbReference type="CDD" id="cd06445">
    <property type="entry name" value="ATase"/>
    <property type="match status" value="1"/>
</dbReference>
<dbReference type="Gene3D" id="3.30.160.70">
    <property type="entry name" value="Methylated DNA-protein cysteine methyltransferase domain"/>
    <property type="match status" value="1"/>
</dbReference>
<protein>
    <recommendedName>
        <fullName evidence="8">Methylated-DNA--protein-cysteine methyltransferase</fullName>
        <ecNumber evidence="8">2.1.1.63</ecNumber>
    </recommendedName>
    <alternativeName>
        <fullName evidence="8">6-O-methylguanine-DNA methyltransferase</fullName>
        <shortName evidence="8">MGMT</shortName>
    </alternativeName>
    <alternativeName>
        <fullName evidence="8">O-6-methylguanine-DNA-alkyltransferase</fullName>
    </alternativeName>
</protein>
<evidence type="ECO:0000259" key="11">
    <source>
        <dbReference type="Pfam" id="PF02870"/>
    </source>
</evidence>
<organism evidence="12 13">
    <name type="scientific">Oerskovia gallyi</name>
    <dbReference type="NCBI Taxonomy" id="2762226"/>
    <lineage>
        <taxon>Bacteria</taxon>
        <taxon>Bacillati</taxon>
        <taxon>Actinomycetota</taxon>
        <taxon>Actinomycetes</taxon>
        <taxon>Micrococcales</taxon>
        <taxon>Cellulomonadaceae</taxon>
        <taxon>Oerskovia</taxon>
    </lineage>
</organism>
<evidence type="ECO:0000256" key="1">
    <source>
        <dbReference type="ARBA" id="ARBA00001286"/>
    </source>
</evidence>
<dbReference type="InterPro" id="IPR014048">
    <property type="entry name" value="MethylDNA_cys_MeTrfase_DNA-bd"/>
</dbReference>
<dbReference type="PANTHER" id="PTHR10815:SF5">
    <property type="entry name" value="METHYLATED-DNA--PROTEIN-CYSTEINE METHYLTRANSFERASE"/>
    <property type="match status" value="1"/>
</dbReference>
<keyword evidence="4 8" id="KW-0808">Transferase</keyword>
<dbReference type="Pfam" id="PF01035">
    <property type="entry name" value="DNA_binding_1"/>
    <property type="match status" value="1"/>
</dbReference>